<keyword evidence="2" id="KW-1185">Reference proteome</keyword>
<reference evidence="1" key="1">
    <citation type="submission" date="2016-10" db="EMBL/GenBank/DDBJ databases">
        <authorList>
            <person name="de Groot N.N."/>
        </authorList>
    </citation>
    <scope>NUCLEOTIDE SEQUENCE [LARGE SCALE GENOMIC DNA]</scope>
    <source>
        <strain evidence="1">SP</strain>
    </source>
</reference>
<organism evidence="1 2">
    <name type="scientific">Evansella caseinilytica</name>
    <dbReference type="NCBI Taxonomy" id="1503961"/>
    <lineage>
        <taxon>Bacteria</taxon>
        <taxon>Bacillati</taxon>
        <taxon>Bacillota</taxon>
        <taxon>Bacilli</taxon>
        <taxon>Bacillales</taxon>
        <taxon>Bacillaceae</taxon>
        <taxon>Evansella</taxon>
    </lineage>
</organism>
<name>A0A1H3K5Q1_9BACI</name>
<evidence type="ECO:0000313" key="1">
    <source>
        <dbReference type="EMBL" id="SDY47532.1"/>
    </source>
</evidence>
<dbReference type="Proteomes" id="UP000198935">
    <property type="component" value="Unassembled WGS sequence"/>
</dbReference>
<evidence type="ECO:0000313" key="2">
    <source>
        <dbReference type="Proteomes" id="UP000198935"/>
    </source>
</evidence>
<dbReference type="AlphaFoldDB" id="A0A1H3K5Q1"/>
<proteinExistence type="predicted"/>
<protein>
    <submittedName>
        <fullName evidence="1">Uncharacterized protein</fullName>
    </submittedName>
</protein>
<accession>A0A1H3K5Q1</accession>
<dbReference type="EMBL" id="FNPI01000002">
    <property type="protein sequence ID" value="SDY47532.1"/>
    <property type="molecule type" value="Genomic_DNA"/>
</dbReference>
<sequence>MHSFHADCEWFSQSQDDDIPPLLTGRGQHLGGIGRIERNHCLFEQALEVCA</sequence>
<gene>
    <name evidence="1" type="ORF">SAMN05421736_10258</name>
</gene>
<dbReference type="STRING" id="1503961.SAMN05421736_10258"/>